<comment type="caution">
    <text evidence="3">The sequence shown here is derived from an EMBL/GenBank/DDBJ whole genome shotgun (WGS) entry which is preliminary data.</text>
</comment>
<gene>
    <name evidence="3" type="ORF">PCOR1329_LOCUS3252</name>
</gene>
<name>A0ABN9PIK7_9DINO</name>
<dbReference type="InterPro" id="IPR001245">
    <property type="entry name" value="Ser-Thr/Tyr_kinase_cat_dom"/>
</dbReference>
<dbReference type="SUPFAM" id="SSF56112">
    <property type="entry name" value="Protein kinase-like (PK-like)"/>
    <property type="match status" value="1"/>
</dbReference>
<reference evidence="3" key="1">
    <citation type="submission" date="2023-10" db="EMBL/GenBank/DDBJ databases">
        <authorList>
            <person name="Chen Y."/>
            <person name="Shah S."/>
            <person name="Dougan E. K."/>
            <person name="Thang M."/>
            <person name="Chan C."/>
        </authorList>
    </citation>
    <scope>NUCLEOTIDE SEQUENCE [LARGE SCALE GENOMIC DNA]</scope>
</reference>
<feature type="compositionally biased region" description="Low complexity" evidence="1">
    <location>
        <begin position="238"/>
        <end position="251"/>
    </location>
</feature>
<dbReference type="InterPro" id="IPR008271">
    <property type="entry name" value="Ser/Thr_kinase_AS"/>
</dbReference>
<dbReference type="PRINTS" id="PR00109">
    <property type="entry name" value="TYRKINASE"/>
</dbReference>
<sequence length="272" mass="29374">MFLSLLVPRILSERGGITSVPRALGSVSARGAHGAAPKVEGGSFSQLLHTPARFNGASGPVSLDLRKTLEILERSGTAIAYLHGRGIAHRDIKTQNVLLTPQLEVKLCDFGLARMKSELMTGAMQFAGTPNYMAPEIFRNEKYTENVDVWAFGVMMWEALAVDIPFANLDAPEIRDKVCRGQMLQMPASAPSDLHAIMRSCWTADRTTRPPMGEVVALLQNSIQNLDTAGRASRTARPRTSPGGSRPSPGGTQLGMQMQSRLVPDAPLSRPG</sequence>
<feature type="region of interest" description="Disordered" evidence="1">
    <location>
        <begin position="228"/>
        <end position="272"/>
    </location>
</feature>
<dbReference type="Pfam" id="PF07714">
    <property type="entry name" value="PK_Tyr_Ser-Thr"/>
    <property type="match status" value="1"/>
</dbReference>
<dbReference type="InterPro" id="IPR000719">
    <property type="entry name" value="Prot_kinase_dom"/>
</dbReference>
<proteinExistence type="predicted"/>
<dbReference type="PANTHER" id="PTHR44329:SF289">
    <property type="entry name" value="SERINE_THREONINE-PROTEIN KINASE VIK"/>
    <property type="match status" value="1"/>
</dbReference>
<evidence type="ECO:0000313" key="4">
    <source>
        <dbReference type="Proteomes" id="UP001189429"/>
    </source>
</evidence>
<dbReference type="PROSITE" id="PS00108">
    <property type="entry name" value="PROTEIN_KINASE_ST"/>
    <property type="match status" value="1"/>
</dbReference>
<dbReference type="Gene3D" id="1.10.510.10">
    <property type="entry name" value="Transferase(Phosphotransferase) domain 1"/>
    <property type="match status" value="1"/>
</dbReference>
<dbReference type="InterPro" id="IPR051681">
    <property type="entry name" value="Ser/Thr_Kinases-Pseudokinases"/>
</dbReference>
<dbReference type="EMBL" id="CAUYUJ010000833">
    <property type="protein sequence ID" value="CAK0792766.1"/>
    <property type="molecule type" value="Genomic_DNA"/>
</dbReference>
<feature type="non-terminal residue" evidence="3">
    <location>
        <position position="272"/>
    </location>
</feature>
<dbReference type="InterPro" id="IPR011009">
    <property type="entry name" value="Kinase-like_dom_sf"/>
</dbReference>
<dbReference type="Proteomes" id="UP001189429">
    <property type="component" value="Unassembled WGS sequence"/>
</dbReference>
<evidence type="ECO:0000313" key="3">
    <source>
        <dbReference type="EMBL" id="CAK0792766.1"/>
    </source>
</evidence>
<keyword evidence="4" id="KW-1185">Reference proteome</keyword>
<dbReference type="PANTHER" id="PTHR44329">
    <property type="entry name" value="SERINE/THREONINE-PROTEIN KINASE TNNI3K-RELATED"/>
    <property type="match status" value="1"/>
</dbReference>
<accession>A0ABN9PIK7</accession>
<feature type="domain" description="Protein kinase" evidence="2">
    <location>
        <begin position="1"/>
        <end position="223"/>
    </location>
</feature>
<evidence type="ECO:0000256" key="1">
    <source>
        <dbReference type="SAM" id="MobiDB-lite"/>
    </source>
</evidence>
<dbReference type="SMART" id="SM00220">
    <property type="entry name" value="S_TKc"/>
    <property type="match status" value="1"/>
</dbReference>
<dbReference type="PROSITE" id="PS50011">
    <property type="entry name" value="PROTEIN_KINASE_DOM"/>
    <property type="match status" value="1"/>
</dbReference>
<organism evidence="3 4">
    <name type="scientific">Prorocentrum cordatum</name>
    <dbReference type="NCBI Taxonomy" id="2364126"/>
    <lineage>
        <taxon>Eukaryota</taxon>
        <taxon>Sar</taxon>
        <taxon>Alveolata</taxon>
        <taxon>Dinophyceae</taxon>
        <taxon>Prorocentrales</taxon>
        <taxon>Prorocentraceae</taxon>
        <taxon>Prorocentrum</taxon>
    </lineage>
</organism>
<evidence type="ECO:0000259" key="2">
    <source>
        <dbReference type="PROSITE" id="PS50011"/>
    </source>
</evidence>
<protein>
    <recommendedName>
        <fullName evidence="2">Protein kinase domain-containing protein</fullName>
    </recommendedName>
</protein>